<evidence type="ECO:0008006" key="5">
    <source>
        <dbReference type="Google" id="ProtNLM"/>
    </source>
</evidence>
<keyword evidence="1" id="KW-0175">Coiled coil</keyword>
<dbReference type="GeneTree" id="ENSGT00940000153988"/>
<evidence type="ECO:0000313" key="4">
    <source>
        <dbReference type="Proteomes" id="UP000694383"/>
    </source>
</evidence>
<evidence type="ECO:0000256" key="2">
    <source>
        <dbReference type="SAM" id="MobiDB-lite"/>
    </source>
</evidence>
<dbReference type="Ensembl" id="ENSOSIT00000020203.1">
    <property type="protein sequence ID" value="ENSOSIP00000019128.1"/>
    <property type="gene ID" value="ENSOSIG00000010314.1"/>
</dbReference>
<name>A0A8C7XY06_9TELE</name>
<reference evidence="3" key="2">
    <citation type="submission" date="2025-09" db="UniProtKB">
        <authorList>
            <consortium name="Ensembl"/>
        </authorList>
    </citation>
    <scope>IDENTIFICATION</scope>
</reference>
<feature type="region of interest" description="Disordered" evidence="2">
    <location>
        <begin position="264"/>
        <end position="285"/>
    </location>
</feature>
<dbReference type="AlphaFoldDB" id="A0A8C7XY06"/>
<protein>
    <recommendedName>
        <fullName evidence="5">Coiled-coil domain-containing protein 112</fullName>
    </recommendedName>
</protein>
<dbReference type="Proteomes" id="UP000694383">
    <property type="component" value="Unplaced"/>
</dbReference>
<dbReference type="InterPro" id="IPR039902">
    <property type="entry name" value="CCDC148/CCDC112"/>
</dbReference>
<accession>A0A8C7XY06</accession>
<evidence type="ECO:0000313" key="3">
    <source>
        <dbReference type="Ensembl" id="ENSOSIP00000019128.1"/>
    </source>
</evidence>
<sequence length="310" mass="36949">MRTDWRRREMLKVSFSFFFYLYRHIFHVHWMSHLTLEELKDLGHQIPYFLVFFTCVSNANQQHFAHEALSSGVSLQKQLMKIQKDVRKFQHHLIDVKPTPELIERLKDIMSDVETSINSLKEEQRSCFEKYLKEEMIVRLEISAYEKKIENWSLPAKSNPKLPSAPTTKIKLHNRDLPAEVRAPEDFLQKTGGPYGGWDQCDHQVFLRIWTKHRGQTSYRNEAKLHLPDKTAEEIKRHECWHLELLSLQEKKKKAIQLWKANKRQEHQIRKHSQEETEKAQRAEEEARILADRHRYISVKFGLQSGVSKE</sequence>
<proteinExistence type="predicted"/>
<keyword evidence="4" id="KW-1185">Reference proteome</keyword>
<dbReference type="PANTHER" id="PTHR21549:SF0">
    <property type="entry name" value="COILED-COIL DOMAIN-CONTAINING PROTEIN 112"/>
    <property type="match status" value="1"/>
</dbReference>
<evidence type="ECO:0000256" key="1">
    <source>
        <dbReference type="ARBA" id="ARBA00023054"/>
    </source>
</evidence>
<reference evidence="3" key="1">
    <citation type="submission" date="2025-08" db="UniProtKB">
        <authorList>
            <consortium name="Ensembl"/>
        </authorList>
    </citation>
    <scope>IDENTIFICATION</scope>
</reference>
<dbReference type="PANTHER" id="PTHR21549">
    <property type="entry name" value="MUTATED IN BLADDER CANCER 1"/>
    <property type="match status" value="1"/>
</dbReference>
<organism evidence="3 4">
    <name type="scientific">Oryzias sinensis</name>
    <name type="common">Chinese medaka</name>
    <dbReference type="NCBI Taxonomy" id="183150"/>
    <lineage>
        <taxon>Eukaryota</taxon>
        <taxon>Metazoa</taxon>
        <taxon>Chordata</taxon>
        <taxon>Craniata</taxon>
        <taxon>Vertebrata</taxon>
        <taxon>Euteleostomi</taxon>
        <taxon>Actinopterygii</taxon>
        <taxon>Neopterygii</taxon>
        <taxon>Teleostei</taxon>
        <taxon>Neoteleostei</taxon>
        <taxon>Acanthomorphata</taxon>
        <taxon>Ovalentaria</taxon>
        <taxon>Atherinomorphae</taxon>
        <taxon>Beloniformes</taxon>
        <taxon>Adrianichthyidae</taxon>
        <taxon>Oryziinae</taxon>
        <taxon>Oryzias</taxon>
    </lineage>
</organism>